<feature type="compositionally biased region" description="Polar residues" evidence="1">
    <location>
        <begin position="220"/>
        <end position="229"/>
    </location>
</feature>
<gene>
    <name evidence="2" type="ORF">WICANDRAFT_64426</name>
</gene>
<evidence type="ECO:0000256" key="1">
    <source>
        <dbReference type="SAM" id="MobiDB-lite"/>
    </source>
</evidence>
<dbReference type="AlphaFoldDB" id="A0A1E3P094"/>
<name>A0A1E3P094_WICAA</name>
<dbReference type="EMBL" id="KV454212">
    <property type="protein sequence ID" value="ODQ58287.1"/>
    <property type="molecule type" value="Genomic_DNA"/>
</dbReference>
<evidence type="ECO:0000313" key="2">
    <source>
        <dbReference type="EMBL" id="ODQ58287.1"/>
    </source>
</evidence>
<dbReference type="Proteomes" id="UP000094112">
    <property type="component" value="Unassembled WGS sequence"/>
</dbReference>
<organism evidence="2 3">
    <name type="scientific">Wickerhamomyces anomalus (strain ATCC 58044 / CBS 1984 / NCYC 433 / NRRL Y-366-8)</name>
    <name type="common">Yeast</name>
    <name type="synonym">Hansenula anomala</name>
    <dbReference type="NCBI Taxonomy" id="683960"/>
    <lineage>
        <taxon>Eukaryota</taxon>
        <taxon>Fungi</taxon>
        <taxon>Dikarya</taxon>
        <taxon>Ascomycota</taxon>
        <taxon>Saccharomycotina</taxon>
        <taxon>Saccharomycetes</taxon>
        <taxon>Phaffomycetales</taxon>
        <taxon>Wickerhamomycetaceae</taxon>
        <taxon>Wickerhamomyces</taxon>
    </lineage>
</organism>
<reference evidence="2 3" key="1">
    <citation type="journal article" date="2016" name="Proc. Natl. Acad. Sci. U.S.A.">
        <title>Comparative genomics of biotechnologically important yeasts.</title>
        <authorList>
            <person name="Riley R."/>
            <person name="Haridas S."/>
            <person name="Wolfe K.H."/>
            <person name="Lopes M.R."/>
            <person name="Hittinger C.T."/>
            <person name="Goeker M."/>
            <person name="Salamov A.A."/>
            <person name="Wisecaver J.H."/>
            <person name="Long T.M."/>
            <person name="Calvey C.H."/>
            <person name="Aerts A.L."/>
            <person name="Barry K.W."/>
            <person name="Choi C."/>
            <person name="Clum A."/>
            <person name="Coughlan A.Y."/>
            <person name="Deshpande S."/>
            <person name="Douglass A.P."/>
            <person name="Hanson S.J."/>
            <person name="Klenk H.-P."/>
            <person name="LaButti K.M."/>
            <person name="Lapidus A."/>
            <person name="Lindquist E.A."/>
            <person name="Lipzen A.M."/>
            <person name="Meier-Kolthoff J.P."/>
            <person name="Ohm R.A."/>
            <person name="Otillar R.P."/>
            <person name="Pangilinan J.L."/>
            <person name="Peng Y."/>
            <person name="Rokas A."/>
            <person name="Rosa C.A."/>
            <person name="Scheuner C."/>
            <person name="Sibirny A.A."/>
            <person name="Slot J.C."/>
            <person name="Stielow J.B."/>
            <person name="Sun H."/>
            <person name="Kurtzman C.P."/>
            <person name="Blackwell M."/>
            <person name="Grigoriev I.V."/>
            <person name="Jeffries T.W."/>
        </authorList>
    </citation>
    <scope>NUCLEOTIDE SEQUENCE [LARGE SCALE GENOMIC DNA]</scope>
    <source>
        <strain evidence="3">ATCC 58044 / CBS 1984 / NCYC 433 / NRRL Y-366-8</strain>
    </source>
</reference>
<sequence>MSNYLSNVLECLQSSATYYFTITAAITLSMKLIRIQLPDQQNDSTVKSGKIVCFNSQVQVRYFDNKSVIGTSEEDDVGDLCLISKRKNKRKSKYTYQGKKLTKKEYRRKLFLATEHEIFFHSHFSGVFNKKGFEEDYFEEIFKTHWSLFEPLKTNFDRMTEIFDEASRAADGLADDFNIIGCHSFPGSTNIPKEEYDTDNEGLHPGNYPKNVITCPNRDFGSSNNNGSRPTRRVLQPTNTSTPDDELDPPVRYIVPFKTKKRRRVL</sequence>
<evidence type="ECO:0000313" key="3">
    <source>
        <dbReference type="Proteomes" id="UP000094112"/>
    </source>
</evidence>
<keyword evidence="3" id="KW-1185">Reference proteome</keyword>
<protein>
    <submittedName>
        <fullName evidence="2">Uncharacterized protein</fullName>
    </submittedName>
</protein>
<dbReference type="RefSeq" id="XP_019037494.1">
    <property type="nucleotide sequence ID" value="XM_019183733.1"/>
</dbReference>
<proteinExistence type="predicted"/>
<feature type="region of interest" description="Disordered" evidence="1">
    <location>
        <begin position="216"/>
        <end position="250"/>
    </location>
</feature>
<dbReference type="GeneID" id="30200979"/>
<accession>A0A1E3P094</accession>